<dbReference type="InterPro" id="IPR036291">
    <property type="entry name" value="NAD(P)-bd_dom_sf"/>
</dbReference>
<evidence type="ECO:0000256" key="1">
    <source>
        <dbReference type="ARBA" id="ARBA00006484"/>
    </source>
</evidence>
<keyword evidence="5" id="KW-1185">Reference proteome</keyword>
<accession>A0A1Y5SPF9</accession>
<evidence type="ECO:0000313" key="4">
    <source>
        <dbReference type="EMBL" id="SLN45192.1"/>
    </source>
</evidence>
<dbReference type="OrthoDB" id="9793825at2"/>
<sequence>MTQTIFITGASSGIGRETAKLFQSRGWNVVATMRDPTAGSDLASLDNLLVTRLDVTDSASIRSATEAALTRFGTIDVLLNNAGYGAYGPLEAFDMDRIRRQFDTNVLGVLEVTKSVLPHMRTAKSGTIVNVSSIGGKMTFPLGTLYHGTKFAVEGLSEALHYELEPLGIRMKIIEPGMIRTDFGGRSFDFAQSDELPDYAPTVQGLMQAFAQLGSGATGSDPDLVAEVIWTAVTDGTPTLRYTAGADAVSFLAARKAQDDATFIGNLKAQLALA</sequence>
<dbReference type="InterPro" id="IPR002347">
    <property type="entry name" value="SDR_fam"/>
</dbReference>
<dbReference type="Gene3D" id="3.40.50.720">
    <property type="entry name" value="NAD(P)-binding Rossmann-like Domain"/>
    <property type="match status" value="1"/>
</dbReference>
<dbReference type="PANTHER" id="PTHR43976">
    <property type="entry name" value="SHORT CHAIN DEHYDROGENASE"/>
    <property type="match status" value="1"/>
</dbReference>
<dbReference type="PRINTS" id="PR00080">
    <property type="entry name" value="SDRFAMILY"/>
</dbReference>
<dbReference type="PRINTS" id="PR00081">
    <property type="entry name" value="GDHRDH"/>
</dbReference>
<dbReference type="Proteomes" id="UP000193077">
    <property type="component" value="Unassembled WGS sequence"/>
</dbReference>
<name>A0A1Y5SPF9_9RHOB</name>
<dbReference type="RefSeq" id="WP_085796409.1">
    <property type="nucleotide sequence ID" value="NZ_FWFO01000001.1"/>
</dbReference>
<proteinExistence type="inferred from homology"/>
<protein>
    <submittedName>
        <fullName evidence="4">2-(R)-hydroxypropyl-CoM dehydrogenase</fullName>
        <ecNumber evidence="4">1.1.1.268</ecNumber>
    </submittedName>
</protein>
<evidence type="ECO:0000256" key="2">
    <source>
        <dbReference type="ARBA" id="ARBA00023002"/>
    </source>
</evidence>
<dbReference type="PANTHER" id="PTHR43976:SF16">
    <property type="entry name" value="SHORT-CHAIN DEHYDROGENASE_REDUCTASE FAMILY PROTEIN"/>
    <property type="match status" value="1"/>
</dbReference>
<dbReference type="EC" id="1.1.1.268" evidence="4"/>
<dbReference type="AlphaFoldDB" id="A0A1Y5SPF9"/>
<evidence type="ECO:0000256" key="3">
    <source>
        <dbReference type="RuleBase" id="RU000363"/>
    </source>
</evidence>
<keyword evidence="2 4" id="KW-0560">Oxidoreductase</keyword>
<dbReference type="Pfam" id="PF00106">
    <property type="entry name" value="adh_short"/>
    <property type="match status" value="1"/>
</dbReference>
<reference evidence="4 5" key="1">
    <citation type="submission" date="2017-03" db="EMBL/GenBank/DDBJ databases">
        <authorList>
            <person name="Afonso C.L."/>
            <person name="Miller P.J."/>
            <person name="Scott M.A."/>
            <person name="Spackman E."/>
            <person name="Goraichik I."/>
            <person name="Dimitrov K.M."/>
            <person name="Suarez D.L."/>
            <person name="Swayne D.E."/>
        </authorList>
    </citation>
    <scope>NUCLEOTIDE SEQUENCE [LARGE SCALE GENOMIC DNA]</scope>
    <source>
        <strain evidence="4 5">CECT 7639</strain>
    </source>
</reference>
<comment type="similarity">
    <text evidence="1 3">Belongs to the short-chain dehydrogenases/reductases (SDR) family.</text>
</comment>
<dbReference type="GO" id="GO:0050574">
    <property type="term" value="F:2-(R)-hydroxypropyl-CoM dehydrogenase activity"/>
    <property type="evidence" value="ECO:0007669"/>
    <property type="project" value="UniProtKB-EC"/>
</dbReference>
<dbReference type="SUPFAM" id="SSF51735">
    <property type="entry name" value="NAD(P)-binding Rossmann-fold domains"/>
    <property type="match status" value="1"/>
</dbReference>
<dbReference type="InterPro" id="IPR051911">
    <property type="entry name" value="SDR_oxidoreductase"/>
</dbReference>
<organism evidence="4 5">
    <name type="scientific">Falsiruegeria litorea R37</name>
    <dbReference type="NCBI Taxonomy" id="1200284"/>
    <lineage>
        <taxon>Bacteria</taxon>
        <taxon>Pseudomonadati</taxon>
        <taxon>Pseudomonadota</taxon>
        <taxon>Alphaproteobacteria</taxon>
        <taxon>Rhodobacterales</taxon>
        <taxon>Roseobacteraceae</taxon>
        <taxon>Falsiruegeria</taxon>
    </lineage>
</organism>
<dbReference type="EMBL" id="FWFO01000001">
    <property type="protein sequence ID" value="SLN45192.1"/>
    <property type="molecule type" value="Genomic_DNA"/>
</dbReference>
<dbReference type="CDD" id="cd05374">
    <property type="entry name" value="17beta-HSD-like_SDR_c"/>
    <property type="match status" value="1"/>
</dbReference>
<evidence type="ECO:0000313" key="5">
    <source>
        <dbReference type="Proteomes" id="UP000193077"/>
    </source>
</evidence>
<gene>
    <name evidence="4" type="primary">xecD_1</name>
    <name evidence="4" type="ORF">TRL7639_02436</name>
</gene>